<reference evidence="1" key="1">
    <citation type="submission" date="2018-02" db="EMBL/GenBank/DDBJ databases">
        <title>Rhizophora mucronata_Transcriptome.</title>
        <authorList>
            <person name="Meera S.P."/>
            <person name="Sreeshan A."/>
            <person name="Augustine A."/>
        </authorList>
    </citation>
    <scope>NUCLEOTIDE SEQUENCE</scope>
    <source>
        <tissue evidence="1">Leaf</tissue>
    </source>
</reference>
<sequence>MSKTAILRPGSCFWRFAAAEVSFLLNCCTSVLILETHPLRWKLNKVRAAGRQPNGGSEVTPSFLAPKPYRPLTKLENALIRYEPY</sequence>
<name>A0A2P2KAZ8_RHIMU</name>
<proteinExistence type="predicted"/>
<dbReference type="AlphaFoldDB" id="A0A2P2KAZ8"/>
<accession>A0A2P2KAZ8</accession>
<evidence type="ECO:0000313" key="1">
    <source>
        <dbReference type="EMBL" id="MBX02918.1"/>
    </source>
</evidence>
<protein>
    <submittedName>
        <fullName evidence="1">Uncharacterized protein</fullName>
    </submittedName>
</protein>
<organism evidence="1">
    <name type="scientific">Rhizophora mucronata</name>
    <name type="common">Asiatic mangrove</name>
    <dbReference type="NCBI Taxonomy" id="61149"/>
    <lineage>
        <taxon>Eukaryota</taxon>
        <taxon>Viridiplantae</taxon>
        <taxon>Streptophyta</taxon>
        <taxon>Embryophyta</taxon>
        <taxon>Tracheophyta</taxon>
        <taxon>Spermatophyta</taxon>
        <taxon>Magnoliopsida</taxon>
        <taxon>eudicotyledons</taxon>
        <taxon>Gunneridae</taxon>
        <taxon>Pentapetalae</taxon>
        <taxon>rosids</taxon>
        <taxon>fabids</taxon>
        <taxon>Malpighiales</taxon>
        <taxon>Rhizophoraceae</taxon>
        <taxon>Rhizophora</taxon>
    </lineage>
</organism>
<dbReference type="EMBL" id="GGEC01022434">
    <property type="protein sequence ID" value="MBX02918.1"/>
    <property type="molecule type" value="Transcribed_RNA"/>
</dbReference>